<feature type="domain" description="PhnB-like" evidence="1">
    <location>
        <begin position="2"/>
        <end position="131"/>
    </location>
</feature>
<dbReference type="Gene3D" id="3.10.180.10">
    <property type="entry name" value="2,3-Dihydroxybiphenyl 1,2-Dioxygenase, domain 1"/>
    <property type="match status" value="1"/>
</dbReference>
<name>A0A1L9P2N6_9RHOB</name>
<evidence type="ECO:0000313" key="3">
    <source>
        <dbReference type="Proteomes" id="UP000184514"/>
    </source>
</evidence>
<dbReference type="CDD" id="cd06588">
    <property type="entry name" value="PhnB_like"/>
    <property type="match status" value="1"/>
</dbReference>
<dbReference type="RefSeq" id="WP_072628794.1">
    <property type="nucleotide sequence ID" value="NZ_MLCB01000007.1"/>
</dbReference>
<comment type="caution">
    <text evidence="2">The sequence shown here is derived from an EMBL/GenBank/DDBJ whole genome shotgun (WGS) entry which is preliminary data.</text>
</comment>
<dbReference type="SUPFAM" id="SSF54593">
    <property type="entry name" value="Glyoxalase/Bleomycin resistance protein/Dihydroxybiphenyl dioxygenase"/>
    <property type="match status" value="1"/>
</dbReference>
<dbReference type="PANTHER" id="PTHR33990">
    <property type="entry name" value="PROTEIN YJDN-RELATED"/>
    <property type="match status" value="1"/>
</dbReference>
<dbReference type="STRING" id="696762.PFRI_00790"/>
<proteinExistence type="predicted"/>
<dbReference type="PANTHER" id="PTHR33990:SF1">
    <property type="entry name" value="PROTEIN YJDN"/>
    <property type="match status" value="1"/>
</dbReference>
<evidence type="ECO:0000259" key="1">
    <source>
        <dbReference type="Pfam" id="PF06983"/>
    </source>
</evidence>
<dbReference type="InterPro" id="IPR029068">
    <property type="entry name" value="Glyas_Bleomycin-R_OHBP_Dase"/>
</dbReference>
<organism evidence="2 3">
    <name type="scientific">Planktotalea frisia</name>
    <dbReference type="NCBI Taxonomy" id="696762"/>
    <lineage>
        <taxon>Bacteria</taxon>
        <taxon>Pseudomonadati</taxon>
        <taxon>Pseudomonadota</taxon>
        <taxon>Alphaproteobacteria</taxon>
        <taxon>Rhodobacterales</taxon>
        <taxon>Paracoccaceae</taxon>
        <taxon>Planktotalea</taxon>
    </lineage>
</organism>
<dbReference type="EMBL" id="MLCB01000007">
    <property type="protein sequence ID" value="OJI95674.1"/>
    <property type="molecule type" value="Genomic_DNA"/>
</dbReference>
<gene>
    <name evidence="2" type="ORF">PFRI_00790</name>
</gene>
<dbReference type="AlphaFoldDB" id="A0A1L9P2N6"/>
<accession>A0A1L9P2N6</accession>
<dbReference type="InterPro" id="IPR028973">
    <property type="entry name" value="PhnB-like"/>
</dbReference>
<sequence length="136" mass="14468">MKVTPYLTFAGHCEEAMTFYASALSGKITMSMTFAEMMGEGAPEGLGEKIAHMTLDLGEGSQLFASDVFDESDYNGVEGVAMSVTCANVAEAETLFGVMSEGGMVTMPLAKTDWAELFGMCRDRFGVGWMIDLGAG</sequence>
<keyword evidence="3" id="KW-1185">Reference proteome</keyword>
<protein>
    <recommendedName>
        <fullName evidence="1">PhnB-like domain-containing protein</fullName>
    </recommendedName>
</protein>
<dbReference type="Proteomes" id="UP000184514">
    <property type="component" value="Unassembled WGS sequence"/>
</dbReference>
<dbReference type="Pfam" id="PF06983">
    <property type="entry name" value="3-dmu-9_3-mt"/>
    <property type="match status" value="1"/>
</dbReference>
<reference evidence="2 3" key="1">
    <citation type="submission" date="2016-10" db="EMBL/GenBank/DDBJ databases">
        <title>Genome sequence of Planktotalea frisia SH6-1.</title>
        <authorList>
            <person name="Poehlein A."/>
            <person name="Bakenhus I."/>
            <person name="Voget S."/>
            <person name="Brinkhoff T."/>
            <person name="Simon M."/>
        </authorList>
    </citation>
    <scope>NUCLEOTIDE SEQUENCE [LARGE SCALE GENOMIC DNA]</scope>
    <source>
        <strain evidence="2 3">SH6-1</strain>
    </source>
</reference>
<evidence type="ECO:0000313" key="2">
    <source>
        <dbReference type="EMBL" id="OJI95674.1"/>
    </source>
</evidence>